<comment type="caution">
    <text evidence="1">The sequence shown here is derived from an EMBL/GenBank/DDBJ whole genome shotgun (WGS) entry which is preliminary data.</text>
</comment>
<organism evidence="1">
    <name type="scientific">bioreactor metagenome</name>
    <dbReference type="NCBI Taxonomy" id="1076179"/>
    <lineage>
        <taxon>unclassified sequences</taxon>
        <taxon>metagenomes</taxon>
        <taxon>ecological metagenomes</taxon>
    </lineage>
</organism>
<reference evidence="1" key="1">
    <citation type="submission" date="2019-08" db="EMBL/GenBank/DDBJ databases">
        <authorList>
            <person name="Kucharzyk K."/>
            <person name="Murdoch R.W."/>
            <person name="Higgins S."/>
            <person name="Loffler F."/>
        </authorList>
    </citation>
    <scope>NUCLEOTIDE SEQUENCE</scope>
</reference>
<name>A0A645HMQ5_9ZZZZ</name>
<protein>
    <submittedName>
        <fullName evidence="1">Uncharacterized protein</fullName>
    </submittedName>
</protein>
<dbReference type="EMBL" id="VSSQ01091026">
    <property type="protein sequence ID" value="MPN36733.1"/>
    <property type="molecule type" value="Genomic_DNA"/>
</dbReference>
<evidence type="ECO:0000313" key="1">
    <source>
        <dbReference type="EMBL" id="MPN36733.1"/>
    </source>
</evidence>
<dbReference type="AlphaFoldDB" id="A0A645HMQ5"/>
<sequence length="117" mass="12785">MFADRVVGIHVEAVRDGRRVAGHVGAFGRLVDVLAAVFLGVLGFGQVREAQSDQLVSGGCSDFRVGRELIAFNKYGVRHKLAPFGMVYHAQLYLIARSLAVRVESVTRRQGFDLLGL</sequence>
<accession>A0A645HMQ5</accession>
<gene>
    <name evidence="1" type="ORF">SDC9_184243</name>
</gene>
<proteinExistence type="predicted"/>